<reference evidence="2" key="1">
    <citation type="journal article" date="2015" name="Nat. Genet.">
        <title>The genome and transcriptome of the zoonotic hookworm Ancylostoma ceylanicum identify infection-specific gene families.</title>
        <authorList>
            <person name="Schwarz E.M."/>
            <person name="Hu Y."/>
            <person name="Antoshechkin I."/>
            <person name="Miller M.M."/>
            <person name="Sternberg P.W."/>
            <person name="Aroian R.V."/>
        </authorList>
    </citation>
    <scope>NUCLEOTIDE SEQUENCE</scope>
    <source>
        <strain evidence="2">HY135</strain>
    </source>
</reference>
<accession>A0A016SY11</accession>
<dbReference type="EMBL" id="JARK01001498">
    <property type="protein sequence ID" value="EYB95219.1"/>
    <property type="molecule type" value="Genomic_DNA"/>
</dbReference>
<comment type="caution">
    <text evidence="1">The sequence shown here is derived from an EMBL/GenBank/DDBJ whole genome shotgun (WGS) entry which is preliminary data.</text>
</comment>
<organism evidence="1 2">
    <name type="scientific">Ancylostoma ceylanicum</name>
    <dbReference type="NCBI Taxonomy" id="53326"/>
    <lineage>
        <taxon>Eukaryota</taxon>
        <taxon>Metazoa</taxon>
        <taxon>Ecdysozoa</taxon>
        <taxon>Nematoda</taxon>
        <taxon>Chromadorea</taxon>
        <taxon>Rhabditida</taxon>
        <taxon>Rhabditina</taxon>
        <taxon>Rhabditomorpha</taxon>
        <taxon>Strongyloidea</taxon>
        <taxon>Ancylostomatidae</taxon>
        <taxon>Ancylostomatinae</taxon>
        <taxon>Ancylostoma</taxon>
    </lineage>
</organism>
<proteinExistence type="predicted"/>
<evidence type="ECO:0000313" key="1">
    <source>
        <dbReference type="EMBL" id="EYB95219.1"/>
    </source>
</evidence>
<evidence type="ECO:0000313" key="2">
    <source>
        <dbReference type="Proteomes" id="UP000024635"/>
    </source>
</evidence>
<dbReference type="AlphaFoldDB" id="A0A016SY11"/>
<dbReference type="Proteomes" id="UP000024635">
    <property type="component" value="Unassembled WGS sequence"/>
</dbReference>
<protein>
    <submittedName>
        <fullName evidence="1">Uncharacterized protein</fullName>
    </submittedName>
</protein>
<gene>
    <name evidence="1" type="primary">Acey_s0162.g3415</name>
    <name evidence="1" type="ORF">Y032_0162g3415</name>
</gene>
<name>A0A016SY11_9BILA</name>
<sequence>MTSVIGYVIEYATLRDARRKRWLAHLVSLGFTFMNASPGRLFHHAPDQQFALFTGLYLELGRMVSIRERSEEKWDCYTRNTHPYYHSFPH</sequence>
<keyword evidence="2" id="KW-1185">Reference proteome</keyword>